<name>A0A1G9SXH6_9EURY</name>
<protein>
    <recommendedName>
        <fullName evidence="4">DUF4352 domain-containing protein</fullName>
    </recommendedName>
</protein>
<evidence type="ECO:0000256" key="1">
    <source>
        <dbReference type="ARBA" id="ARBA00022729"/>
    </source>
</evidence>
<evidence type="ECO:0000313" key="3">
    <source>
        <dbReference type="Proteomes" id="UP000199370"/>
    </source>
</evidence>
<evidence type="ECO:0000313" key="2">
    <source>
        <dbReference type="EMBL" id="SDM40168.1"/>
    </source>
</evidence>
<dbReference type="Proteomes" id="UP000199370">
    <property type="component" value="Unassembled WGS sequence"/>
</dbReference>
<dbReference type="EMBL" id="FNIA01000002">
    <property type="protein sequence ID" value="SDM40168.1"/>
    <property type="molecule type" value="Genomic_DNA"/>
</dbReference>
<gene>
    <name evidence="2" type="ORF">SAMN05192554_10220</name>
</gene>
<reference evidence="2 3" key="1">
    <citation type="submission" date="2016-10" db="EMBL/GenBank/DDBJ databases">
        <authorList>
            <person name="de Groot N.N."/>
        </authorList>
    </citation>
    <scope>NUCLEOTIDE SEQUENCE [LARGE SCALE GENOMIC DNA]</scope>
    <source>
        <strain evidence="3">EB21,IBRC-M 10013,KCTC 4048</strain>
    </source>
</reference>
<dbReference type="PROSITE" id="PS51257">
    <property type="entry name" value="PROKAR_LIPOPROTEIN"/>
    <property type="match status" value="1"/>
</dbReference>
<dbReference type="InterPro" id="IPR029050">
    <property type="entry name" value="Immunoprotect_excell_Ig-like"/>
</dbReference>
<organism evidence="2 3">
    <name type="scientific">Haloarchaeobius iranensis</name>
    <dbReference type="NCBI Taxonomy" id="996166"/>
    <lineage>
        <taxon>Archaea</taxon>
        <taxon>Methanobacteriati</taxon>
        <taxon>Methanobacteriota</taxon>
        <taxon>Stenosarchaea group</taxon>
        <taxon>Halobacteria</taxon>
        <taxon>Halobacteriales</taxon>
        <taxon>Halorubellaceae</taxon>
        <taxon>Haloarchaeobius</taxon>
    </lineage>
</organism>
<dbReference type="RefSeq" id="WP_089731267.1">
    <property type="nucleotide sequence ID" value="NZ_FNIA01000002.1"/>
</dbReference>
<proteinExistence type="predicted"/>
<evidence type="ECO:0008006" key="4">
    <source>
        <dbReference type="Google" id="ProtNLM"/>
    </source>
</evidence>
<dbReference type="STRING" id="996166.SAMN05192554_10220"/>
<accession>A0A1G9SXH6</accession>
<sequence length="181" mass="18949">MQTNRYVAVALAVVLCLSLAGCTEDFGGGSEDSYGIGETAELGQENTTIAVTVDDYRFAGSYDAADDSGGTQTVTAPDGEQFLLVKVTVENVGNEDGATPAVAVRPRNTTANDPDGAPTWASDGLYRSVRPLPTGDSRTGWVRATVADNVTAADAEVAFSTDILVTSGEYKWLLVANDDEE</sequence>
<keyword evidence="1" id="KW-0732">Signal</keyword>
<keyword evidence="3" id="KW-1185">Reference proteome</keyword>
<dbReference type="AlphaFoldDB" id="A0A1G9SXH6"/>
<dbReference type="Gene3D" id="2.60.40.1240">
    <property type="match status" value="1"/>
</dbReference>